<dbReference type="EMBL" id="JAHRIP010014253">
    <property type="protein sequence ID" value="MEQ2285677.1"/>
    <property type="molecule type" value="Genomic_DNA"/>
</dbReference>
<protein>
    <submittedName>
        <fullName evidence="1">Uncharacterized protein</fullName>
    </submittedName>
</protein>
<sequence>MLESVWRSRSSLSCNHGDSGLLLELFMFSSSQQQKKVDLILKRHQEDKAAESPDSFQTDLQKVALVTGAAQVEAGR</sequence>
<evidence type="ECO:0000313" key="1">
    <source>
        <dbReference type="EMBL" id="MEQ2285677.1"/>
    </source>
</evidence>
<keyword evidence="2" id="KW-1185">Reference proteome</keyword>
<comment type="caution">
    <text evidence="1">The sequence shown here is derived from an EMBL/GenBank/DDBJ whole genome shotgun (WGS) entry which is preliminary data.</text>
</comment>
<proteinExistence type="predicted"/>
<reference evidence="1 2" key="1">
    <citation type="submission" date="2021-06" db="EMBL/GenBank/DDBJ databases">
        <authorList>
            <person name="Palmer J.M."/>
        </authorList>
    </citation>
    <scope>NUCLEOTIDE SEQUENCE [LARGE SCALE GENOMIC DNA]</scope>
    <source>
        <strain evidence="1 2">AS_MEX2019</strain>
        <tissue evidence="1">Muscle</tissue>
    </source>
</reference>
<evidence type="ECO:0000313" key="2">
    <source>
        <dbReference type="Proteomes" id="UP001469553"/>
    </source>
</evidence>
<gene>
    <name evidence="1" type="ORF">AMECASPLE_034370</name>
</gene>
<accession>A0ABV0XWB3</accession>
<name>A0ABV0XWB3_9TELE</name>
<dbReference type="Proteomes" id="UP001469553">
    <property type="component" value="Unassembled WGS sequence"/>
</dbReference>
<organism evidence="1 2">
    <name type="scientific">Ameca splendens</name>
    <dbReference type="NCBI Taxonomy" id="208324"/>
    <lineage>
        <taxon>Eukaryota</taxon>
        <taxon>Metazoa</taxon>
        <taxon>Chordata</taxon>
        <taxon>Craniata</taxon>
        <taxon>Vertebrata</taxon>
        <taxon>Euteleostomi</taxon>
        <taxon>Actinopterygii</taxon>
        <taxon>Neopterygii</taxon>
        <taxon>Teleostei</taxon>
        <taxon>Neoteleostei</taxon>
        <taxon>Acanthomorphata</taxon>
        <taxon>Ovalentaria</taxon>
        <taxon>Atherinomorphae</taxon>
        <taxon>Cyprinodontiformes</taxon>
        <taxon>Goodeidae</taxon>
        <taxon>Ameca</taxon>
    </lineage>
</organism>